<feature type="region of interest" description="Disordered" evidence="1">
    <location>
        <begin position="158"/>
        <end position="217"/>
    </location>
</feature>
<evidence type="ECO:0000256" key="1">
    <source>
        <dbReference type="SAM" id="MobiDB-lite"/>
    </source>
</evidence>
<dbReference type="Proteomes" id="UP000268162">
    <property type="component" value="Unassembled WGS sequence"/>
</dbReference>
<feature type="chain" id="PRO_5020943940" evidence="2">
    <location>
        <begin position="23"/>
        <end position="224"/>
    </location>
</feature>
<name>A0A4P9ZUZ2_9FUNG</name>
<dbReference type="EMBL" id="ML002545">
    <property type="protein sequence ID" value="RKP37088.1"/>
    <property type="molecule type" value="Genomic_DNA"/>
</dbReference>
<proteinExistence type="predicted"/>
<evidence type="ECO:0000256" key="2">
    <source>
        <dbReference type="SAM" id="SignalP"/>
    </source>
</evidence>
<feature type="compositionally biased region" description="Polar residues" evidence="1">
    <location>
        <begin position="177"/>
        <end position="190"/>
    </location>
</feature>
<sequence length="224" mass="24401">MDFWTQIFACSLLIGAFKGGFALPLPHPVFQPIQQTTTNYVDQAYLWAAEYLDHEEAGSFGTLAGIHSFTQTHSQSHMVSPPHEANFWSMKNDISELPFNSGSFSVEGNDKLGPMDSYSFTPQSSNPSSFEANEMDYCLTLFSADSTLSIEPPTMFDFPTPQFASPIPAPQSDDKQTPLQSVSEGSSTNDLEMEGDDGNDGLCGEDLPGSTCGDSRPAGCQYIY</sequence>
<evidence type="ECO:0000313" key="3">
    <source>
        <dbReference type="EMBL" id="RKP37088.1"/>
    </source>
</evidence>
<reference evidence="4" key="1">
    <citation type="journal article" date="2018" name="Nat. Microbiol.">
        <title>Leveraging single-cell genomics to expand the fungal tree of life.</title>
        <authorList>
            <person name="Ahrendt S.R."/>
            <person name="Quandt C.A."/>
            <person name="Ciobanu D."/>
            <person name="Clum A."/>
            <person name="Salamov A."/>
            <person name="Andreopoulos B."/>
            <person name="Cheng J.F."/>
            <person name="Woyke T."/>
            <person name="Pelin A."/>
            <person name="Henrissat B."/>
            <person name="Reynolds N.K."/>
            <person name="Benny G.L."/>
            <person name="Smith M.E."/>
            <person name="James T.Y."/>
            <person name="Grigoriev I.V."/>
        </authorList>
    </citation>
    <scope>NUCLEOTIDE SEQUENCE [LARGE SCALE GENOMIC DNA]</scope>
    <source>
        <strain evidence="4">RSA 468</strain>
    </source>
</reference>
<keyword evidence="4" id="KW-1185">Reference proteome</keyword>
<dbReference type="AlphaFoldDB" id="A0A4P9ZUZ2"/>
<gene>
    <name evidence="3" type="ORF">BJ085DRAFT_33372</name>
</gene>
<protein>
    <submittedName>
        <fullName evidence="3">Uncharacterized protein</fullName>
    </submittedName>
</protein>
<organism evidence="3 4">
    <name type="scientific">Dimargaris cristalligena</name>
    <dbReference type="NCBI Taxonomy" id="215637"/>
    <lineage>
        <taxon>Eukaryota</taxon>
        <taxon>Fungi</taxon>
        <taxon>Fungi incertae sedis</taxon>
        <taxon>Zoopagomycota</taxon>
        <taxon>Kickxellomycotina</taxon>
        <taxon>Dimargaritomycetes</taxon>
        <taxon>Dimargaritales</taxon>
        <taxon>Dimargaritaceae</taxon>
        <taxon>Dimargaris</taxon>
    </lineage>
</organism>
<evidence type="ECO:0000313" key="4">
    <source>
        <dbReference type="Proteomes" id="UP000268162"/>
    </source>
</evidence>
<keyword evidence="2" id="KW-0732">Signal</keyword>
<feature type="signal peptide" evidence="2">
    <location>
        <begin position="1"/>
        <end position="22"/>
    </location>
</feature>
<accession>A0A4P9ZUZ2</accession>